<dbReference type="EC" id="2.7.7.65" evidence="2"/>
<dbReference type="SMART" id="SM00267">
    <property type="entry name" value="GGDEF"/>
    <property type="match status" value="1"/>
</dbReference>
<dbReference type="PANTHER" id="PTHR45138:SF9">
    <property type="entry name" value="DIGUANYLATE CYCLASE DGCM-RELATED"/>
    <property type="match status" value="1"/>
</dbReference>
<proteinExistence type="predicted"/>
<dbReference type="GO" id="GO:0052621">
    <property type="term" value="F:diguanylate cyclase activity"/>
    <property type="evidence" value="ECO:0007669"/>
    <property type="project" value="UniProtKB-EC"/>
</dbReference>
<dbReference type="GO" id="GO:0005886">
    <property type="term" value="C:plasma membrane"/>
    <property type="evidence" value="ECO:0007669"/>
    <property type="project" value="TreeGrafter"/>
</dbReference>
<dbReference type="Gene3D" id="3.30.70.270">
    <property type="match status" value="1"/>
</dbReference>
<dbReference type="GO" id="GO:1902201">
    <property type="term" value="P:negative regulation of bacterial-type flagellum-dependent cell motility"/>
    <property type="evidence" value="ECO:0007669"/>
    <property type="project" value="TreeGrafter"/>
</dbReference>
<gene>
    <name evidence="5" type="ORF">SAMN05216175_10854</name>
</gene>
<name>A0A1I2SKC9_9GAMM</name>
<dbReference type="Proteomes" id="UP000198623">
    <property type="component" value="Unassembled WGS sequence"/>
</dbReference>
<dbReference type="InterPro" id="IPR050469">
    <property type="entry name" value="Diguanylate_Cyclase"/>
</dbReference>
<dbReference type="STRING" id="1045558.SAMN05216175_10854"/>
<evidence type="ECO:0000313" key="5">
    <source>
        <dbReference type="EMBL" id="SFG53218.1"/>
    </source>
</evidence>
<evidence type="ECO:0000256" key="2">
    <source>
        <dbReference type="ARBA" id="ARBA00012528"/>
    </source>
</evidence>
<dbReference type="PROSITE" id="PS50887">
    <property type="entry name" value="GGDEF"/>
    <property type="match status" value="1"/>
</dbReference>
<dbReference type="InterPro" id="IPR043128">
    <property type="entry name" value="Rev_trsase/Diguanyl_cyclase"/>
</dbReference>
<evidence type="ECO:0000256" key="3">
    <source>
        <dbReference type="ARBA" id="ARBA00034247"/>
    </source>
</evidence>
<dbReference type="NCBIfam" id="TIGR00229">
    <property type="entry name" value="sensory_box"/>
    <property type="match status" value="1"/>
</dbReference>
<dbReference type="InterPro" id="IPR035965">
    <property type="entry name" value="PAS-like_dom_sf"/>
</dbReference>
<accession>A0A1I2SKC9</accession>
<dbReference type="InterPro" id="IPR000014">
    <property type="entry name" value="PAS"/>
</dbReference>
<reference evidence="6" key="1">
    <citation type="submission" date="2016-10" db="EMBL/GenBank/DDBJ databases">
        <authorList>
            <person name="Varghese N."/>
            <person name="Submissions S."/>
        </authorList>
    </citation>
    <scope>NUCLEOTIDE SEQUENCE [LARGE SCALE GENOMIC DNA]</scope>
    <source>
        <strain evidence="6">CGMCC 1.10971</strain>
    </source>
</reference>
<dbReference type="FunFam" id="3.30.70.270:FF:000001">
    <property type="entry name" value="Diguanylate cyclase domain protein"/>
    <property type="match status" value="1"/>
</dbReference>
<dbReference type="SUPFAM" id="SSF55073">
    <property type="entry name" value="Nucleotide cyclase"/>
    <property type="match status" value="1"/>
</dbReference>
<evidence type="ECO:0000313" key="6">
    <source>
        <dbReference type="Proteomes" id="UP000198623"/>
    </source>
</evidence>
<feature type="domain" description="GGDEF" evidence="4">
    <location>
        <begin position="169"/>
        <end position="303"/>
    </location>
</feature>
<keyword evidence="6" id="KW-1185">Reference proteome</keyword>
<sequence>MQSSHEFLVLVLDSITEHIVVIDETGDIQFVNQSWSAFGNNNACVIGDNWEHENYLSECDKASAMGDEFGTKAGTGIRTVIENRESFFDFEYPCHSPSEKRWFMMRVTPFQVADQKYFVISHQNITKRKLAEEDVSNLAKIDGLTDISNRRAFDEFFHKEWSRCCRLKKPISLAMVDLDHFKLLNDDYGHQSGDECLVKMGRLLKEFANRPGDMCARYGGEEFVLVWGDTSLAQAKQLCNRLLKNIIDLNIQNQNSPIKNCLTASIGLAEIIPDQGNEAKELITKADRMLYRAKDSGRNRVES</sequence>
<dbReference type="EMBL" id="FOOU01000008">
    <property type="protein sequence ID" value="SFG53218.1"/>
    <property type="molecule type" value="Genomic_DNA"/>
</dbReference>
<dbReference type="CDD" id="cd01949">
    <property type="entry name" value="GGDEF"/>
    <property type="match status" value="1"/>
</dbReference>
<protein>
    <recommendedName>
        <fullName evidence="2">diguanylate cyclase</fullName>
        <ecNumber evidence="2">2.7.7.65</ecNumber>
    </recommendedName>
</protein>
<dbReference type="OrthoDB" id="73375at2"/>
<dbReference type="AlphaFoldDB" id="A0A1I2SKC9"/>
<evidence type="ECO:0000259" key="4">
    <source>
        <dbReference type="PROSITE" id="PS50887"/>
    </source>
</evidence>
<dbReference type="PANTHER" id="PTHR45138">
    <property type="entry name" value="REGULATORY COMPONENTS OF SENSORY TRANSDUCTION SYSTEM"/>
    <property type="match status" value="1"/>
</dbReference>
<dbReference type="GO" id="GO:0043709">
    <property type="term" value="P:cell adhesion involved in single-species biofilm formation"/>
    <property type="evidence" value="ECO:0007669"/>
    <property type="project" value="TreeGrafter"/>
</dbReference>
<dbReference type="Gene3D" id="3.30.450.20">
    <property type="entry name" value="PAS domain"/>
    <property type="match status" value="1"/>
</dbReference>
<dbReference type="InterPro" id="IPR029787">
    <property type="entry name" value="Nucleotide_cyclase"/>
</dbReference>
<dbReference type="RefSeq" id="WP_090728446.1">
    <property type="nucleotide sequence ID" value="NZ_FOOU01000008.1"/>
</dbReference>
<dbReference type="NCBIfam" id="TIGR00254">
    <property type="entry name" value="GGDEF"/>
    <property type="match status" value="1"/>
</dbReference>
<organism evidence="5 6">
    <name type="scientific">Neptunomonas qingdaonensis</name>
    <dbReference type="NCBI Taxonomy" id="1045558"/>
    <lineage>
        <taxon>Bacteria</taxon>
        <taxon>Pseudomonadati</taxon>
        <taxon>Pseudomonadota</taxon>
        <taxon>Gammaproteobacteria</taxon>
        <taxon>Oceanospirillales</taxon>
        <taxon>Oceanospirillaceae</taxon>
        <taxon>Neptunomonas</taxon>
    </lineage>
</organism>
<evidence type="ECO:0000256" key="1">
    <source>
        <dbReference type="ARBA" id="ARBA00001946"/>
    </source>
</evidence>
<dbReference type="InterPro" id="IPR000160">
    <property type="entry name" value="GGDEF_dom"/>
</dbReference>
<dbReference type="SUPFAM" id="SSF55785">
    <property type="entry name" value="PYP-like sensor domain (PAS domain)"/>
    <property type="match status" value="1"/>
</dbReference>
<comment type="catalytic activity">
    <reaction evidence="3">
        <text>2 GTP = 3',3'-c-di-GMP + 2 diphosphate</text>
        <dbReference type="Rhea" id="RHEA:24898"/>
        <dbReference type="ChEBI" id="CHEBI:33019"/>
        <dbReference type="ChEBI" id="CHEBI:37565"/>
        <dbReference type="ChEBI" id="CHEBI:58805"/>
        <dbReference type="EC" id="2.7.7.65"/>
    </reaction>
</comment>
<comment type="cofactor">
    <cofactor evidence="1">
        <name>Mg(2+)</name>
        <dbReference type="ChEBI" id="CHEBI:18420"/>
    </cofactor>
</comment>
<dbReference type="Pfam" id="PF00990">
    <property type="entry name" value="GGDEF"/>
    <property type="match status" value="1"/>
</dbReference>